<evidence type="ECO:0000256" key="1">
    <source>
        <dbReference type="SAM" id="MobiDB-lite"/>
    </source>
</evidence>
<feature type="compositionally biased region" description="Basic and acidic residues" evidence="1">
    <location>
        <begin position="374"/>
        <end position="384"/>
    </location>
</feature>
<dbReference type="Proteomes" id="UP000799439">
    <property type="component" value="Unassembled WGS sequence"/>
</dbReference>
<feature type="compositionally biased region" description="Low complexity" evidence="1">
    <location>
        <begin position="282"/>
        <end position="296"/>
    </location>
</feature>
<gene>
    <name evidence="2" type="ORF">K461DRAFT_264081</name>
</gene>
<feature type="compositionally biased region" description="Basic residues" evidence="1">
    <location>
        <begin position="408"/>
        <end position="417"/>
    </location>
</feature>
<feature type="compositionally biased region" description="Polar residues" evidence="1">
    <location>
        <begin position="322"/>
        <end position="336"/>
    </location>
</feature>
<feature type="compositionally biased region" description="Basic and acidic residues" evidence="1">
    <location>
        <begin position="194"/>
        <end position="210"/>
    </location>
</feature>
<accession>A0A9P4J965</accession>
<dbReference type="EMBL" id="ML996081">
    <property type="protein sequence ID" value="KAF2157146.1"/>
    <property type="molecule type" value="Genomic_DNA"/>
</dbReference>
<evidence type="ECO:0000313" key="3">
    <source>
        <dbReference type="Proteomes" id="UP000799439"/>
    </source>
</evidence>
<sequence>MADEDDYDDGVYFEDDYLYIEDSYALADELAETAVPSPPPVEVVTDDYFASYDPYDYWMDVEYGTDEYYDVLLRSGSSKSTATAGTKRKLAGDGEQQSQGKRRKIGSAKQSEARKESEKIWTGPNVIHMASKELYGLTEPCQACGKPKTYALLPDWKRFVGDDLDISHSHHQGKGSATAASEDDRDASSQSEHLASENPRHDSLMEKSPRSDNQIDSAQLMSILQQSLGSDSNSSGKRGGIQQMLVELLSQSEGQGMEELLENLTKSVLAQVDKGGAGSDMGQWLAQQGVQLQGGAEMDEGDDSLQEDSESEEQTIEDSSEALAQQQDGTPENAASKSRKSKRETAVEKNGIVQQASLPVKAAGTNAKAKGTKRKAEADTELHDSKKHARVTEASPTGKIDGQLLQKRVTRSSARKR</sequence>
<feature type="region of interest" description="Disordered" evidence="1">
    <location>
        <begin position="78"/>
        <end position="122"/>
    </location>
</feature>
<dbReference type="AlphaFoldDB" id="A0A9P4J965"/>
<proteinExistence type="predicted"/>
<organism evidence="2 3">
    <name type="scientific">Myriangium duriaei CBS 260.36</name>
    <dbReference type="NCBI Taxonomy" id="1168546"/>
    <lineage>
        <taxon>Eukaryota</taxon>
        <taxon>Fungi</taxon>
        <taxon>Dikarya</taxon>
        <taxon>Ascomycota</taxon>
        <taxon>Pezizomycotina</taxon>
        <taxon>Dothideomycetes</taxon>
        <taxon>Dothideomycetidae</taxon>
        <taxon>Myriangiales</taxon>
        <taxon>Myriangiaceae</taxon>
        <taxon>Myriangium</taxon>
    </lineage>
</organism>
<feature type="compositionally biased region" description="Polar residues" evidence="1">
    <location>
        <begin position="211"/>
        <end position="236"/>
    </location>
</feature>
<comment type="caution">
    <text evidence="2">The sequence shown here is derived from an EMBL/GenBank/DDBJ whole genome shotgun (WGS) entry which is preliminary data.</text>
</comment>
<protein>
    <submittedName>
        <fullName evidence="2">Uncharacterized protein</fullName>
    </submittedName>
</protein>
<reference evidence="2" key="1">
    <citation type="journal article" date="2020" name="Stud. Mycol.">
        <title>101 Dothideomycetes genomes: a test case for predicting lifestyles and emergence of pathogens.</title>
        <authorList>
            <person name="Haridas S."/>
            <person name="Albert R."/>
            <person name="Binder M."/>
            <person name="Bloem J."/>
            <person name="Labutti K."/>
            <person name="Salamov A."/>
            <person name="Andreopoulos B."/>
            <person name="Baker S."/>
            <person name="Barry K."/>
            <person name="Bills G."/>
            <person name="Bluhm B."/>
            <person name="Cannon C."/>
            <person name="Castanera R."/>
            <person name="Culley D."/>
            <person name="Daum C."/>
            <person name="Ezra D."/>
            <person name="Gonzalez J."/>
            <person name="Henrissat B."/>
            <person name="Kuo A."/>
            <person name="Liang C."/>
            <person name="Lipzen A."/>
            <person name="Lutzoni F."/>
            <person name="Magnuson J."/>
            <person name="Mondo S."/>
            <person name="Nolan M."/>
            <person name="Ohm R."/>
            <person name="Pangilinan J."/>
            <person name="Park H.-J."/>
            <person name="Ramirez L."/>
            <person name="Alfaro M."/>
            <person name="Sun H."/>
            <person name="Tritt A."/>
            <person name="Yoshinaga Y."/>
            <person name="Zwiers L.-H."/>
            <person name="Turgeon B."/>
            <person name="Goodwin S."/>
            <person name="Spatafora J."/>
            <person name="Crous P."/>
            <person name="Grigoriev I."/>
        </authorList>
    </citation>
    <scope>NUCLEOTIDE SEQUENCE</scope>
    <source>
        <strain evidence="2">CBS 260.36</strain>
    </source>
</reference>
<feature type="region of interest" description="Disordered" evidence="1">
    <location>
        <begin position="274"/>
        <end position="417"/>
    </location>
</feature>
<feature type="compositionally biased region" description="Acidic residues" evidence="1">
    <location>
        <begin position="297"/>
        <end position="320"/>
    </location>
</feature>
<dbReference type="OrthoDB" id="3933088at2759"/>
<keyword evidence="3" id="KW-1185">Reference proteome</keyword>
<name>A0A9P4J965_9PEZI</name>
<feature type="region of interest" description="Disordered" evidence="1">
    <location>
        <begin position="167"/>
        <end position="239"/>
    </location>
</feature>
<evidence type="ECO:0000313" key="2">
    <source>
        <dbReference type="EMBL" id="KAF2157146.1"/>
    </source>
</evidence>